<comment type="similarity">
    <text evidence="2">Belongs to the polycystin family.</text>
</comment>
<feature type="transmembrane region" description="Helical" evidence="8">
    <location>
        <begin position="942"/>
        <end position="968"/>
    </location>
</feature>
<dbReference type="InterPro" id="IPR051223">
    <property type="entry name" value="Polycystin"/>
</dbReference>
<sequence>MLPAYDGNSPWPDYERIVDTLAEFYGWTDEERRIGVALNLKGRALKVYNTLPGWPDPPYDTLCTAMRRWFTPSQESYLQQFYGRRQNLRETLEDFALDLEHLAQRAFGSVPEALLNLTLVRQFVEGVRESALQRTLAAQGPRDLAEALGIANRVYTQCIHKTSKPIFQVEQSRPPVLIPARKRRPRKGKREAAQPHRGNSAGNPPQVDVKPIIVDASVPVVGTPLAPVSDSIQEKESVLAALFREAHEVNNKAAGETEASSQTVEYQAPASVATTSDIPKGEPYLTSPVCLPQSCDASVRITCAAVEPQGSVIIEPAAQSELPPGVMVGRTLVDTTKGDMTLRLLNLTAQEQVLPAFAALGRLEPASVLHDDPRPANMTTIKSNHIFFWTTVCTLIICMILIAMYSGFEHETKKFKTLLVTVVLVLLFQYLIGDPIKFALLAIDSACWPPQQRKFATDREATHHSRMDYLKLRLSSLRSQLLLTEEHRNEKLNEKYKHIAQDLWLYGKYFFFLMCVVLVTRDATMYHNTHNIERLFYANHTDYYGLQEVYHINQLFDFIESSLINAFNPNTSETGISGWVHGEQTKMLGVVRLRQLRLTMENYGLDEPEFSERDYMPEWQLPHRRLHYTDKYWRIYEPWLPISSSYDFIDNLLLNFNHKGHFQSYPELKGYVALLARSRQNSMKVLEYLTEYKWLTYNTSAVFMDFTLYNVDVNIFSVCTLRVEQTPFGGIIPHVDVDSVKLLENLDQLTHYGLLTLLCYVIVVIQFSKALVLKLWYEPAELRSMWNKLDLVIFILNIAVVTLIIIREWLVSSMLKKVEGASKMEFIDFRRPTRLHMFITWVVGFLICITTLRLWKVLQFASVFQLFTHTLYLAWKAVASTAVVIGIFLMAFGIAVVTINGNNSSNFNRLVKSIVTCMCFSFGFSSQVTPEDLFHGGEFLGILLYAILAFVIAVLLINVFVSLINDYFTTAKAQRDARSVRRINFIQFLRVEYANFFRFFHKLRFFRKSYHRNNRTVSENIKHDLDERESHKQKQRKLEAFASKKHVTKVDESLAQEEYRHRLERLYTIAAIMQTQIEILERILFTDKEGNLTRDDEGKAGERQRDYRMS</sequence>
<dbReference type="OrthoDB" id="5322100at2759"/>
<feature type="transmembrane region" description="Helical" evidence="8">
    <location>
        <begin position="386"/>
        <end position="408"/>
    </location>
</feature>
<feature type="transmembrane region" description="Helical" evidence="8">
    <location>
        <begin position="791"/>
        <end position="815"/>
    </location>
</feature>
<dbReference type="InterPro" id="IPR046791">
    <property type="entry name" value="Polycystin_dom"/>
</dbReference>
<evidence type="ECO:0000256" key="7">
    <source>
        <dbReference type="SAM" id="MobiDB-lite"/>
    </source>
</evidence>
<feature type="domain" description="Polycystin" evidence="10">
    <location>
        <begin position="545"/>
        <end position="743"/>
    </location>
</feature>
<feature type="domain" description="Polycystin cation channel PKD1/PKD2" evidence="9">
    <location>
        <begin position="746"/>
        <end position="970"/>
    </location>
</feature>
<dbReference type="PRINTS" id="PR01433">
    <property type="entry name" value="POLYCYSTIN2"/>
</dbReference>
<evidence type="ECO:0000313" key="11">
    <source>
        <dbReference type="Proteomes" id="UP000504634"/>
    </source>
</evidence>
<evidence type="ECO:0000259" key="9">
    <source>
        <dbReference type="Pfam" id="PF08016"/>
    </source>
</evidence>
<keyword evidence="6" id="KW-0325">Glycoprotein</keyword>
<evidence type="ECO:0000256" key="5">
    <source>
        <dbReference type="ARBA" id="ARBA00023136"/>
    </source>
</evidence>
<dbReference type="GO" id="GO:0016020">
    <property type="term" value="C:membrane"/>
    <property type="evidence" value="ECO:0007669"/>
    <property type="project" value="UniProtKB-SubCell"/>
</dbReference>
<name>A0A6J2U2E2_DROLE</name>
<reference evidence="12" key="1">
    <citation type="submission" date="2025-08" db="UniProtKB">
        <authorList>
            <consortium name="RefSeq"/>
        </authorList>
    </citation>
    <scope>IDENTIFICATION</scope>
    <source>
        <strain evidence="12">11010-0011.00</strain>
        <tissue evidence="12">Whole body</tissue>
    </source>
</reference>
<feature type="region of interest" description="Disordered" evidence="7">
    <location>
        <begin position="177"/>
        <end position="208"/>
    </location>
</feature>
<feature type="transmembrane region" description="Helical" evidence="8">
    <location>
        <begin position="835"/>
        <end position="855"/>
    </location>
</feature>
<evidence type="ECO:0000259" key="10">
    <source>
        <dbReference type="Pfam" id="PF20519"/>
    </source>
</evidence>
<dbReference type="GO" id="GO:0050982">
    <property type="term" value="P:detection of mechanical stimulus"/>
    <property type="evidence" value="ECO:0007669"/>
    <property type="project" value="TreeGrafter"/>
</dbReference>
<accession>A0A6J2U2E2</accession>
<dbReference type="GeneID" id="115630076"/>
<feature type="compositionally biased region" description="Basic residues" evidence="7">
    <location>
        <begin position="180"/>
        <end position="189"/>
    </location>
</feature>
<dbReference type="GO" id="GO:0005509">
    <property type="term" value="F:calcium ion binding"/>
    <property type="evidence" value="ECO:0007669"/>
    <property type="project" value="InterPro"/>
</dbReference>
<dbReference type="Pfam" id="PF20519">
    <property type="entry name" value="Polycystin_dom"/>
    <property type="match status" value="1"/>
</dbReference>
<evidence type="ECO:0000256" key="2">
    <source>
        <dbReference type="ARBA" id="ARBA00007200"/>
    </source>
</evidence>
<dbReference type="GO" id="GO:0005262">
    <property type="term" value="F:calcium channel activity"/>
    <property type="evidence" value="ECO:0007669"/>
    <property type="project" value="TreeGrafter"/>
</dbReference>
<dbReference type="PANTHER" id="PTHR10877:SF183">
    <property type="entry name" value="AT14535P-RELATED"/>
    <property type="match status" value="1"/>
</dbReference>
<evidence type="ECO:0000256" key="1">
    <source>
        <dbReference type="ARBA" id="ARBA00004141"/>
    </source>
</evidence>
<evidence type="ECO:0000256" key="6">
    <source>
        <dbReference type="ARBA" id="ARBA00023180"/>
    </source>
</evidence>
<dbReference type="InterPro" id="IPR003915">
    <property type="entry name" value="PKD_2"/>
</dbReference>
<feature type="transmembrane region" description="Helical" evidence="8">
    <location>
        <begin position="503"/>
        <end position="520"/>
    </location>
</feature>
<dbReference type="Pfam" id="PF08016">
    <property type="entry name" value="PKD_channel"/>
    <property type="match status" value="1"/>
</dbReference>
<keyword evidence="5 8" id="KW-0472">Membrane</keyword>
<proteinExistence type="inferred from homology"/>
<evidence type="ECO:0000256" key="3">
    <source>
        <dbReference type="ARBA" id="ARBA00022692"/>
    </source>
</evidence>
<dbReference type="PANTHER" id="PTHR10877">
    <property type="entry name" value="POLYCYSTIN FAMILY MEMBER"/>
    <property type="match status" value="1"/>
</dbReference>
<feature type="transmembrane region" description="Helical" evidence="8">
    <location>
        <begin position="910"/>
        <end position="930"/>
    </location>
</feature>
<feature type="transmembrane region" description="Helical" evidence="8">
    <location>
        <begin position="875"/>
        <end position="898"/>
    </location>
</feature>
<dbReference type="RefSeq" id="XP_030382559.1">
    <property type="nucleotide sequence ID" value="XM_030526699.1"/>
</dbReference>
<feature type="transmembrane region" description="Helical" evidence="8">
    <location>
        <begin position="415"/>
        <end position="432"/>
    </location>
</feature>
<dbReference type="AlphaFoldDB" id="A0A6J2U2E2"/>
<comment type="subcellular location">
    <subcellularLocation>
        <location evidence="1">Membrane</location>
        <topology evidence="1">Multi-pass membrane protein</topology>
    </subcellularLocation>
</comment>
<organism evidence="11 12">
    <name type="scientific">Drosophila lebanonensis</name>
    <name type="common">Fruit fly</name>
    <name type="synonym">Scaptodrosophila lebanonensis</name>
    <dbReference type="NCBI Taxonomy" id="7225"/>
    <lineage>
        <taxon>Eukaryota</taxon>
        <taxon>Metazoa</taxon>
        <taxon>Ecdysozoa</taxon>
        <taxon>Arthropoda</taxon>
        <taxon>Hexapoda</taxon>
        <taxon>Insecta</taxon>
        <taxon>Pterygota</taxon>
        <taxon>Neoptera</taxon>
        <taxon>Endopterygota</taxon>
        <taxon>Diptera</taxon>
        <taxon>Brachycera</taxon>
        <taxon>Muscomorpha</taxon>
        <taxon>Ephydroidea</taxon>
        <taxon>Drosophilidae</taxon>
        <taxon>Scaptodrosophila</taxon>
    </lineage>
</organism>
<keyword evidence="3 8" id="KW-0812">Transmembrane</keyword>
<dbReference type="Proteomes" id="UP000504634">
    <property type="component" value="Unplaced"/>
</dbReference>
<evidence type="ECO:0000313" key="12">
    <source>
        <dbReference type="RefSeq" id="XP_030382559.1"/>
    </source>
</evidence>
<keyword evidence="11" id="KW-1185">Reference proteome</keyword>
<keyword evidence="4 8" id="KW-1133">Transmembrane helix</keyword>
<feature type="transmembrane region" description="Helical" evidence="8">
    <location>
        <begin position="749"/>
        <end position="771"/>
    </location>
</feature>
<gene>
    <name evidence="12" type="primary">LOC115630076</name>
</gene>
<evidence type="ECO:0000256" key="4">
    <source>
        <dbReference type="ARBA" id="ARBA00022989"/>
    </source>
</evidence>
<protein>
    <submittedName>
        <fullName evidence="12">Uncharacterized protein LOC115630076</fullName>
    </submittedName>
</protein>
<dbReference type="InterPro" id="IPR013122">
    <property type="entry name" value="PKD1_2_channel"/>
</dbReference>
<evidence type="ECO:0000256" key="8">
    <source>
        <dbReference type="SAM" id="Phobius"/>
    </source>
</evidence>